<dbReference type="GO" id="GO:0005524">
    <property type="term" value="F:ATP binding"/>
    <property type="evidence" value="ECO:0007669"/>
    <property type="project" value="InterPro"/>
</dbReference>
<dbReference type="InterPro" id="IPR020568">
    <property type="entry name" value="Ribosomal_Su5_D2-typ_SF"/>
</dbReference>
<dbReference type="Pfam" id="PF20436">
    <property type="entry name" value="LonB_AAA-LID"/>
    <property type="match status" value="1"/>
</dbReference>
<gene>
    <name evidence="5" type="ORF">SAMN04488502_1011125</name>
</gene>
<name>A0A1G9NTK4_9FIRM</name>
<dbReference type="GO" id="GO:0004176">
    <property type="term" value="F:ATP-dependent peptidase activity"/>
    <property type="evidence" value="ECO:0007669"/>
    <property type="project" value="UniProtKB-UniRule"/>
</dbReference>
<organism evidence="5 6">
    <name type="scientific">Dendrosporobacter quercicolus</name>
    <dbReference type="NCBI Taxonomy" id="146817"/>
    <lineage>
        <taxon>Bacteria</taxon>
        <taxon>Bacillati</taxon>
        <taxon>Bacillota</taxon>
        <taxon>Negativicutes</taxon>
        <taxon>Selenomonadales</taxon>
        <taxon>Sporomusaceae</taxon>
        <taxon>Dendrosporobacter</taxon>
    </lineage>
</organism>
<dbReference type="RefSeq" id="WP_092069366.1">
    <property type="nucleotide sequence ID" value="NZ_FNHB01000001.1"/>
</dbReference>
<keyword evidence="1 2" id="KW-0645">Protease</keyword>
<dbReference type="Pfam" id="PF05362">
    <property type="entry name" value="Lon_C"/>
    <property type="match status" value="1"/>
</dbReference>
<evidence type="ECO:0000259" key="4">
    <source>
        <dbReference type="PROSITE" id="PS51786"/>
    </source>
</evidence>
<evidence type="ECO:0000256" key="3">
    <source>
        <dbReference type="SAM" id="Coils"/>
    </source>
</evidence>
<dbReference type="InterPro" id="IPR008269">
    <property type="entry name" value="Lon_proteolytic"/>
</dbReference>
<dbReference type="EC" id="3.4.21.53" evidence="2"/>
<dbReference type="Pfam" id="PF13654">
    <property type="entry name" value="AAA_32"/>
    <property type="match status" value="1"/>
</dbReference>
<dbReference type="Gene3D" id="3.40.50.300">
    <property type="entry name" value="P-loop containing nucleotide triphosphate hydrolases"/>
    <property type="match status" value="2"/>
</dbReference>
<dbReference type="Pfam" id="PF20437">
    <property type="entry name" value="LonC_helical"/>
    <property type="match status" value="1"/>
</dbReference>
<evidence type="ECO:0000256" key="1">
    <source>
        <dbReference type="ARBA" id="ARBA00022670"/>
    </source>
</evidence>
<evidence type="ECO:0000313" key="5">
    <source>
        <dbReference type="EMBL" id="SDL89902.1"/>
    </source>
</evidence>
<dbReference type="InterPro" id="IPR027417">
    <property type="entry name" value="P-loop_NTPase"/>
</dbReference>
<evidence type="ECO:0000256" key="2">
    <source>
        <dbReference type="PROSITE-ProRule" id="PRU01122"/>
    </source>
</evidence>
<reference evidence="5 6" key="1">
    <citation type="submission" date="2016-10" db="EMBL/GenBank/DDBJ databases">
        <authorList>
            <person name="de Groot N.N."/>
        </authorList>
    </citation>
    <scope>NUCLEOTIDE SEQUENCE [LARGE SCALE GENOMIC DNA]</scope>
    <source>
        <strain evidence="5 6">DSM 1736</strain>
    </source>
</reference>
<feature type="active site" evidence="2">
    <location>
        <position position="700"/>
    </location>
</feature>
<dbReference type="Proteomes" id="UP000214880">
    <property type="component" value="Unassembled WGS sequence"/>
</dbReference>
<dbReference type="PROSITE" id="PS51786">
    <property type="entry name" value="LON_PROTEOLYTIC"/>
    <property type="match status" value="1"/>
</dbReference>
<dbReference type="EMBL" id="FNHB01000001">
    <property type="protein sequence ID" value="SDL89902.1"/>
    <property type="molecule type" value="Genomic_DNA"/>
</dbReference>
<keyword evidence="2" id="KW-0378">Hydrolase</keyword>
<dbReference type="GO" id="GO:0030163">
    <property type="term" value="P:protein catabolic process"/>
    <property type="evidence" value="ECO:0007669"/>
    <property type="project" value="InterPro"/>
</dbReference>
<keyword evidence="2" id="KW-0720">Serine protease</keyword>
<sequence>MTNWQELPVDKLRFNCDEGLLNFASTADVAPLEGMIGQERAVKAVEFGLFAKNQGYNIFVSGLVGTGKITYARAAVSKVAKQESVPNDWCYVNNFDNPSQPIALILPAGVGSLLRQDLQELVETLKSDIPKVFSSDDYEQAKTRLVKSFQDKRSLMLESFNQYAEEQGILPQWSSTGFAGIPVNDGKPLTPEGYQGMPKEQREELEQKLRAVHEKSTEILRRMQHLEREVREQVKELDRKIGLFAVGHFIDELKEKYAGYQDIVEHFEAVKQDVVKNINDFKPSQLDEENNPLMLFKRNVQDTIKNKYTINLLVDNRDCEGAPVIAEINPTYYNLLGRVEYENRMGVVGTDYTMIKPGALHKANGGYLILNARDVLTNMGAWEALKRVLKTRELFIENLGEQFGMLAMASLKPQPIPLNVKVILIGNPTLYYLMFNHDEDFRKLFKIHADFDVQMDNTAENIAKLAAFISSTVNREQLKHFDQPAVAKVVEYSSRLAGSQKKLTTRFNEIVELLCEADAWATTEGSSLINARHIVKAIEEKRNRSNKYEERLQEMFIEGKFLIDTENTKVGQVNGLAVMAVGEYMFGKPSRITANTYLGKSGIVNIERETKMSGTSHTKGVLILSGYLGQKYAQQRPLTLTASLTFEQLYDGVDGDSASSTELYAILSSLAGLPLKQYIAVTGSVNQKGEIQPIGGATQKIEGFFAVCKAKGLTGQQGVMIPHQNVDELTLTDEVIEAVRSGKFHIYPVKTIDDGIEILTGVAAGTLKDDGSYPEGTVHCLVNQKLVEYTDTLLKLGKSAEAESKGKPDFQFE</sequence>
<evidence type="ECO:0000313" key="6">
    <source>
        <dbReference type="Proteomes" id="UP000214880"/>
    </source>
</evidence>
<dbReference type="PANTHER" id="PTHR10046">
    <property type="entry name" value="ATP DEPENDENT LON PROTEASE FAMILY MEMBER"/>
    <property type="match status" value="1"/>
</dbReference>
<dbReference type="AlphaFoldDB" id="A0A1G9NTK4"/>
<dbReference type="InterPro" id="IPR014721">
    <property type="entry name" value="Ribsml_uS5_D2-typ_fold_subgr"/>
</dbReference>
<dbReference type="STRING" id="146817.SAMN04488502_1011125"/>
<dbReference type="Gene3D" id="1.10.8.60">
    <property type="match status" value="1"/>
</dbReference>
<protein>
    <recommendedName>
        <fullName evidence="2">endopeptidase La</fullName>
        <ecNumber evidence="2">3.4.21.53</ecNumber>
    </recommendedName>
</protein>
<dbReference type="PRINTS" id="PR00830">
    <property type="entry name" value="ENDOLAPTASE"/>
</dbReference>
<dbReference type="InterPro" id="IPR046843">
    <property type="entry name" value="LonB_AAA-LID"/>
</dbReference>
<feature type="active site" evidence="2">
    <location>
        <position position="657"/>
    </location>
</feature>
<dbReference type="SUPFAM" id="SSF54211">
    <property type="entry name" value="Ribosomal protein S5 domain 2-like"/>
    <property type="match status" value="1"/>
</dbReference>
<dbReference type="InterPro" id="IPR046844">
    <property type="entry name" value="Lon-like_helical"/>
</dbReference>
<dbReference type="SUPFAM" id="SSF52540">
    <property type="entry name" value="P-loop containing nucleoside triphosphate hydrolases"/>
    <property type="match status" value="1"/>
</dbReference>
<proteinExistence type="inferred from homology"/>
<dbReference type="GO" id="GO:0006508">
    <property type="term" value="P:proteolysis"/>
    <property type="evidence" value="ECO:0007669"/>
    <property type="project" value="UniProtKB-KW"/>
</dbReference>
<comment type="similarity">
    <text evidence="2">Belongs to the peptidase S16 family.</text>
</comment>
<dbReference type="InterPro" id="IPR041699">
    <property type="entry name" value="AAA_32"/>
</dbReference>
<dbReference type="GO" id="GO:0004252">
    <property type="term" value="F:serine-type endopeptidase activity"/>
    <property type="evidence" value="ECO:0007669"/>
    <property type="project" value="UniProtKB-UniRule"/>
</dbReference>
<feature type="coiled-coil region" evidence="3">
    <location>
        <begin position="202"/>
        <end position="270"/>
    </location>
</feature>
<comment type="catalytic activity">
    <reaction evidence="2">
        <text>Hydrolysis of proteins in presence of ATP.</text>
        <dbReference type="EC" id="3.4.21.53"/>
    </reaction>
</comment>
<accession>A0A1G9NTK4</accession>
<feature type="domain" description="Lon proteolytic" evidence="4">
    <location>
        <begin position="567"/>
        <end position="762"/>
    </location>
</feature>
<dbReference type="OrthoDB" id="9758568at2"/>
<dbReference type="InterPro" id="IPR027065">
    <property type="entry name" value="Lon_Prtase"/>
</dbReference>
<keyword evidence="6" id="KW-1185">Reference proteome</keyword>
<keyword evidence="3" id="KW-0175">Coiled coil</keyword>
<dbReference type="Gene3D" id="3.30.230.10">
    <property type="match status" value="1"/>
</dbReference>